<dbReference type="SUPFAM" id="SSF53790">
    <property type="entry name" value="Tetrapyrrole methylase"/>
    <property type="match status" value="1"/>
</dbReference>
<dbReference type="PANTHER" id="PTHR43467">
    <property type="entry name" value="COBALT-PRECORRIN-2 C(20)-METHYLTRANSFERASE"/>
    <property type="match status" value="1"/>
</dbReference>
<evidence type="ECO:0000256" key="3">
    <source>
        <dbReference type="ARBA" id="ARBA00022603"/>
    </source>
</evidence>
<dbReference type="GO" id="GO:0043819">
    <property type="term" value="F:precorrin-6A synthase (deacetylating) activity"/>
    <property type="evidence" value="ECO:0007669"/>
    <property type="project" value="UniProtKB-EC"/>
</dbReference>
<comment type="pathway">
    <text evidence="1">Cofactor biosynthesis; adenosylcobalamin biosynthesis.</text>
</comment>
<evidence type="ECO:0000256" key="1">
    <source>
        <dbReference type="ARBA" id="ARBA00004953"/>
    </source>
</evidence>
<evidence type="ECO:0000313" key="8">
    <source>
        <dbReference type="Proteomes" id="UP001339911"/>
    </source>
</evidence>
<evidence type="ECO:0000259" key="6">
    <source>
        <dbReference type="Pfam" id="PF00590"/>
    </source>
</evidence>
<dbReference type="CDD" id="cd11643">
    <property type="entry name" value="Precorrin-6A-synthase"/>
    <property type="match status" value="1"/>
</dbReference>
<dbReference type="InterPro" id="IPR012797">
    <property type="entry name" value="CobF"/>
</dbReference>
<accession>A0ABU7SFF9</accession>
<dbReference type="Pfam" id="PF00590">
    <property type="entry name" value="TP_methylase"/>
    <property type="match status" value="1"/>
</dbReference>
<protein>
    <submittedName>
        <fullName evidence="7">Precorrin-6A synthase (Deacetylating)</fullName>
        <ecNumber evidence="7">2.1.1.152</ecNumber>
    </submittedName>
</protein>
<dbReference type="EC" id="2.1.1.152" evidence="7"/>
<dbReference type="Proteomes" id="UP001339911">
    <property type="component" value="Unassembled WGS sequence"/>
</dbReference>
<evidence type="ECO:0000256" key="5">
    <source>
        <dbReference type="ARBA" id="ARBA00022691"/>
    </source>
</evidence>
<organism evidence="7 8">
    <name type="scientific">Plantactinospora veratri</name>
    <dbReference type="NCBI Taxonomy" id="1436122"/>
    <lineage>
        <taxon>Bacteria</taxon>
        <taxon>Bacillati</taxon>
        <taxon>Actinomycetota</taxon>
        <taxon>Actinomycetes</taxon>
        <taxon>Micromonosporales</taxon>
        <taxon>Micromonosporaceae</taxon>
        <taxon>Plantactinospora</taxon>
    </lineage>
</organism>
<dbReference type="RefSeq" id="WP_331208939.1">
    <property type="nucleotide sequence ID" value="NZ_JAZGQL010000012.1"/>
</dbReference>
<keyword evidence="3 7" id="KW-0489">Methyltransferase</keyword>
<dbReference type="EMBL" id="JAZGQL010000012">
    <property type="protein sequence ID" value="MEE6308661.1"/>
    <property type="molecule type" value="Genomic_DNA"/>
</dbReference>
<gene>
    <name evidence="7" type="primary">cobF</name>
    <name evidence="7" type="ORF">V1634_17670</name>
</gene>
<proteinExistence type="predicted"/>
<comment type="caution">
    <text evidence="7">The sequence shown here is derived from an EMBL/GenBank/DDBJ whole genome shotgun (WGS) entry which is preliminary data.</text>
</comment>
<evidence type="ECO:0000313" key="7">
    <source>
        <dbReference type="EMBL" id="MEE6308661.1"/>
    </source>
</evidence>
<reference evidence="7 8" key="1">
    <citation type="submission" date="2024-01" db="EMBL/GenBank/DDBJ databases">
        <title>Genome insights into Plantactinospora veratri sp. nov.</title>
        <authorList>
            <person name="Wang L."/>
        </authorList>
    </citation>
    <scope>NUCLEOTIDE SEQUENCE [LARGE SCALE GENOMIC DNA]</scope>
    <source>
        <strain evidence="7 8">NEAU-FHS4</strain>
    </source>
</reference>
<name>A0ABU7SFF9_9ACTN</name>
<feature type="domain" description="Tetrapyrrole methylase" evidence="6">
    <location>
        <begin position="3"/>
        <end position="224"/>
    </location>
</feature>
<keyword evidence="5" id="KW-0949">S-adenosyl-L-methionine</keyword>
<sequence length="256" mass="28270">MRKILVIGIGAGDPAQLTLEAVRAIAGVDVFFVLDKGAAKQDLLGLRQEILRRHPTKPGHRVVEVRDPDRDRSAPDYVHAVDEWRRRRAELLRALVRDEVPVDGCGAFLVWGDPALYDSTLGVIEEMLADGSVEFDYAVIPGVSSVSTLAARHRIGLNRVGRPFQVTTGRLLAQGWPAGVDDLVVMLDAHCTFLRVEEPDVQIFWGAYLGTADEILVAGPLAEVGPEIVEVRRAARERKGWIMDTYLLRRHVARAG</sequence>
<keyword evidence="2" id="KW-0169">Cobalamin biosynthesis</keyword>
<dbReference type="InterPro" id="IPR014776">
    <property type="entry name" value="4pyrrole_Mease_sub2"/>
</dbReference>
<dbReference type="PANTHER" id="PTHR43467:SF1">
    <property type="entry name" value="PRECORRIN-6A SYNTHASE [DEACETYLATING]"/>
    <property type="match status" value="1"/>
</dbReference>
<dbReference type="PIRSF" id="PIRSF036525">
    <property type="entry name" value="CobF"/>
    <property type="match status" value="1"/>
</dbReference>
<dbReference type="Gene3D" id="3.40.1010.10">
    <property type="entry name" value="Cobalt-precorrin-4 Transmethylase, Domain 1"/>
    <property type="match status" value="1"/>
</dbReference>
<dbReference type="NCBIfam" id="TIGR02434">
    <property type="entry name" value="CobF"/>
    <property type="match status" value="1"/>
</dbReference>
<dbReference type="Gene3D" id="3.30.950.10">
    <property type="entry name" value="Methyltransferase, Cobalt-precorrin-4 Transmethylase, Domain 2"/>
    <property type="match status" value="1"/>
</dbReference>
<keyword evidence="4 7" id="KW-0808">Transferase</keyword>
<dbReference type="InterPro" id="IPR000878">
    <property type="entry name" value="4pyrrol_Mease"/>
</dbReference>
<dbReference type="GO" id="GO:0032259">
    <property type="term" value="P:methylation"/>
    <property type="evidence" value="ECO:0007669"/>
    <property type="project" value="UniProtKB-KW"/>
</dbReference>
<keyword evidence="8" id="KW-1185">Reference proteome</keyword>
<dbReference type="InterPro" id="IPR035996">
    <property type="entry name" value="4pyrrol_Methylase_sf"/>
</dbReference>
<evidence type="ECO:0000256" key="2">
    <source>
        <dbReference type="ARBA" id="ARBA00022573"/>
    </source>
</evidence>
<dbReference type="InterPro" id="IPR014777">
    <property type="entry name" value="4pyrrole_Mease_sub1"/>
</dbReference>
<evidence type="ECO:0000256" key="4">
    <source>
        <dbReference type="ARBA" id="ARBA00022679"/>
    </source>
</evidence>